<dbReference type="Proteomes" id="UP000289954">
    <property type="component" value="Unassembled WGS sequence"/>
</dbReference>
<keyword evidence="6" id="KW-1185">Reference proteome</keyword>
<dbReference type="InterPro" id="IPR058679">
    <property type="entry name" value="RlmG_N"/>
</dbReference>
<dbReference type="InterPro" id="IPR046977">
    <property type="entry name" value="RsmC/RlmG"/>
</dbReference>
<evidence type="ECO:0000256" key="1">
    <source>
        <dbReference type="ARBA" id="ARBA00022603"/>
    </source>
</evidence>
<keyword evidence="1 5" id="KW-0489">Methyltransferase</keyword>
<evidence type="ECO:0000313" key="5">
    <source>
        <dbReference type="EMBL" id="GCE75737.1"/>
    </source>
</evidence>
<evidence type="ECO:0000256" key="2">
    <source>
        <dbReference type="ARBA" id="ARBA00022679"/>
    </source>
</evidence>
<evidence type="ECO:0000313" key="6">
    <source>
        <dbReference type="Proteomes" id="UP000289954"/>
    </source>
</evidence>
<evidence type="ECO:0000259" key="4">
    <source>
        <dbReference type="Pfam" id="PF26049"/>
    </source>
</evidence>
<dbReference type="InterPro" id="IPR029063">
    <property type="entry name" value="SAM-dependent_MTases_sf"/>
</dbReference>
<protein>
    <submittedName>
        <fullName evidence="5">Ribosomal RNA large subunit methyltransferase G</fullName>
    </submittedName>
</protein>
<dbReference type="Gene3D" id="3.40.50.150">
    <property type="entry name" value="Vaccinia Virus protein VP39"/>
    <property type="match status" value="2"/>
</dbReference>
<name>A0A402DNN0_9CELL</name>
<reference evidence="5 6" key="1">
    <citation type="submission" date="2019-01" db="EMBL/GenBank/DDBJ databases">
        <title>Draft genome sequence of Cellulomonas takizawaensis strain TKZ-21.</title>
        <authorList>
            <person name="Yamamura H."/>
            <person name="Hayashi T."/>
            <person name="Hamada M."/>
            <person name="Serisawa Y."/>
            <person name="Matsuyama K."/>
            <person name="Nakagawa Y."/>
            <person name="Otoguro M."/>
            <person name="Yanagida F."/>
            <person name="Hayakawa M."/>
        </authorList>
    </citation>
    <scope>NUCLEOTIDE SEQUENCE [LARGE SCALE GENOMIC DNA]</scope>
    <source>
        <strain evidence="5 6">NBRC12680</strain>
    </source>
</reference>
<proteinExistence type="predicted"/>
<dbReference type="InterPro" id="IPR007848">
    <property type="entry name" value="Small_mtfrase_dom"/>
</dbReference>
<evidence type="ECO:0000259" key="3">
    <source>
        <dbReference type="Pfam" id="PF05175"/>
    </source>
</evidence>
<keyword evidence="2 5" id="KW-0808">Transferase</keyword>
<dbReference type="CDD" id="cd02440">
    <property type="entry name" value="AdoMet_MTases"/>
    <property type="match status" value="1"/>
</dbReference>
<dbReference type="PANTHER" id="PTHR47816:SF5">
    <property type="entry name" value="RIBOSOMAL RNA LARGE SUBUNIT METHYLTRANSFERASE G"/>
    <property type="match status" value="1"/>
</dbReference>
<gene>
    <name evidence="5" type="primary">rlmG</name>
    <name evidence="5" type="ORF">CBZ_07930</name>
</gene>
<organism evidence="5 6">
    <name type="scientific">Cellulomonas biazotea</name>
    <dbReference type="NCBI Taxonomy" id="1709"/>
    <lineage>
        <taxon>Bacteria</taxon>
        <taxon>Bacillati</taxon>
        <taxon>Actinomycetota</taxon>
        <taxon>Actinomycetes</taxon>
        <taxon>Micrococcales</taxon>
        <taxon>Cellulomonadaceae</taxon>
        <taxon>Cellulomonas</taxon>
    </lineage>
</organism>
<sequence>MGPVSLGRVDDEVGQDKTDVLADLRRYPDVEAPNLHAVDASDRLILDEAASALAGAAGSDVVVIGDHHGALTLGAITRHGLSGVRTHQDRLLGEQALRANAERLGLGGFTSLGLTPELVSGARLVLLQLPRSLDALDEVAGLVAEHAHPDVVVVAGGRVKHMTTAMNDVLRRHFADVQARLARQKSRVLVASVPRPASERPAPRWPESQVHPDLGLTVCAHGGAFAGTGIDIGTRALLRHLDAMPANAASAVDLGCGTGVLAVSLARVRPGLTVTATDESAAAVASARATVEANGLADRVDVVRADGAGPVSDASVDVVLLNPPFHVGAAVHSGVARSLFAEAVRVLRPGGELWAVWNSHLRYRPTLESVVGPTRQVGRDPKFTVTVSTRHAR</sequence>
<dbReference type="GO" id="GO:0032259">
    <property type="term" value="P:methylation"/>
    <property type="evidence" value="ECO:0007669"/>
    <property type="project" value="UniProtKB-KW"/>
</dbReference>
<dbReference type="GO" id="GO:0008757">
    <property type="term" value="F:S-adenosylmethionine-dependent methyltransferase activity"/>
    <property type="evidence" value="ECO:0007669"/>
    <property type="project" value="InterPro"/>
</dbReference>
<dbReference type="Pfam" id="PF05175">
    <property type="entry name" value="MTS"/>
    <property type="match status" value="1"/>
</dbReference>
<dbReference type="AlphaFoldDB" id="A0A402DNN0"/>
<feature type="domain" description="RlmG N-terminal" evidence="4">
    <location>
        <begin position="22"/>
        <end position="192"/>
    </location>
</feature>
<dbReference type="EMBL" id="BIMR01000041">
    <property type="protein sequence ID" value="GCE75737.1"/>
    <property type="molecule type" value="Genomic_DNA"/>
</dbReference>
<feature type="domain" description="Methyltransferase small" evidence="3">
    <location>
        <begin position="216"/>
        <end position="386"/>
    </location>
</feature>
<accession>A0A402DNN0</accession>
<dbReference type="Pfam" id="PF26049">
    <property type="entry name" value="RLMG_N"/>
    <property type="match status" value="1"/>
</dbReference>
<comment type="caution">
    <text evidence="5">The sequence shown here is derived from an EMBL/GenBank/DDBJ whole genome shotgun (WGS) entry which is preliminary data.</text>
</comment>
<dbReference type="SUPFAM" id="SSF53335">
    <property type="entry name" value="S-adenosyl-L-methionine-dependent methyltransferases"/>
    <property type="match status" value="1"/>
</dbReference>
<dbReference type="PANTHER" id="PTHR47816">
    <property type="entry name" value="RIBOSOMAL RNA SMALL SUBUNIT METHYLTRANSFERASE C"/>
    <property type="match status" value="1"/>
</dbReference>